<accession>A0A183U7Q5</accession>
<dbReference type="AlphaFoldDB" id="A0A183U7Q5"/>
<proteinExistence type="predicted"/>
<sequence length="101" mass="10745">LAALGYLLPEEYVKTLSVLHSRAPESSLSDAQKVFEEDLHLKVLGRVIVVVMGNPERPSFSFLPVSSSSLSVASGDNRPTITDCDNAGAGSSVGGVNWLRM</sequence>
<protein>
    <submittedName>
        <fullName evidence="2">Mediator of RNA polymerase II transcription subunit 25</fullName>
    </submittedName>
</protein>
<dbReference type="Proteomes" id="UP000050794">
    <property type="component" value="Unassembled WGS sequence"/>
</dbReference>
<dbReference type="WBParaSite" id="TCNE_0000452501-mRNA-1">
    <property type="protein sequence ID" value="TCNE_0000452501-mRNA-1"/>
    <property type="gene ID" value="TCNE_0000452501"/>
</dbReference>
<evidence type="ECO:0000313" key="1">
    <source>
        <dbReference type="Proteomes" id="UP000050794"/>
    </source>
</evidence>
<organism evidence="1 2">
    <name type="scientific">Toxocara canis</name>
    <name type="common">Canine roundworm</name>
    <dbReference type="NCBI Taxonomy" id="6265"/>
    <lineage>
        <taxon>Eukaryota</taxon>
        <taxon>Metazoa</taxon>
        <taxon>Ecdysozoa</taxon>
        <taxon>Nematoda</taxon>
        <taxon>Chromadorea</taxon>
        <taxon>Rhabditida</taxon>
        <taxon>Spirurina</taxon>
        <taxon>Ascaridomorpha</taxon>
        <taxon>Ascaridoidea</taxon>
        <taxon>Toxocaridae</taxon>
        <taxon>Toxocara</taxon>
    </lineage>
</organism>
<evidence type="ECO:0000313" key="2">
    <source>
        <dbReference type="WBParaSite" id="TCNE_0000452501-mRNA-1"/>
    </source>
</evidence>
<name>A0A183U7Q5_TOXCA</name>
<reference evidence="2" key="1">
    <citation type="submission" date="2016-06" db="UniProtKB">
        <authorList>
            <consortium name="WormBaseParasite"/>
        </authorList>
    </citation>
    <scope>IDENTIFICATION</scope>
</reference>
<keyword evidence="1" id="KW-1185">Reference proteome</keyword>